<sequence length="254" mass="28390">MSLSISLSLPLSLATSIHASQDLETGSLTSQVQQSIIRSIVTAIKSLPSDTSTWNLELYDSPKQISAEEAEQEERERSSASPPSPRVSFTSTDTYIPNPRPAPLRKRRSSLKNGKNPIPNGQHHHHSILHPNFPNALQKPFGPDISFPNAHFVFEVRRQHDLTRSFAVAAHESTTTAELALAIWKLEGVAMREQKLYFEGHEIYNGEAHERDVGYESVRLRGKFRHIRQGSIVILVVTGREGERRTAPRTGLGF</sequence>
<dbReference type="Proteomes" id="UP000225277">
    <property type="component" value="Unassembled WGS sequence"/>
</dbReference>
<gene>
    <name evidence="3" type="ORF">RCC_03715</name>
</gene>
<organism evidence="3 4">
    <name type="scientific">Ramularia collo-cygni</name>
    <dbReference type="NCBI Taxonomy" id="112498"/>
    <lineage>
        <taxon>Eukaryota</taxon>
        <taxon>Fungi</taxon>
        <taxon>Dikarya</taxon>
        <taxon>Ascomycota</taxon>
        <taxon>Pezizomycotina</taxon>
        <taxon>Dothideomycetes</taxon>
        <taxon>Dothideomycetidae</taxon>
        <taxon>Mycosphaerellales</taxon>
        <taxon>Mycosphaerellaceae</taxon>
        <taxon>Ramularia</taxon>
    </lineage>
</organism>
<dbReference type="GeneID" id="35598912"/>
<proteinExistence type="predicted"/>
<evidence type="ECO:0000313" key="3">
    <source>
        <dbReference type="EMBL" id="CZT17879.1"/>
    </source>
</evidence>
<evidence type="ECO:0000313" key="4">
    <source>
        <dbReference type="Proteomes" id="UP000225277"/>
    </source>
</evidence>
<keyword evidence="4" id="KW-1185">Reference proteome</keyword>
<evidence type="ECO:0000256" key="2">
    <source>
        <dbReference type="SAM" id="SignalP"/>
    </source>
</evidence>
<feature type="region of interest" description="Disordered" evidence="1">
    <location>
        <begin position="66"/>
        <end position="129"/>
    </location>
</feature>
<dbReference type="RefSeq" id="XP_023624769.1">
    <property type="nucleotide sequence ID" value="XM_023769001.1"/>
</dbReference>
<reference evidence="3 4" key="1">
    <citation type="submission" date="2016-03" db="EMBL/GenBank/DDBJ databases">
        <authorList>
            <person name="Ploux O."/>
        </authorList>
    </citation>
    <scope>NUCLEOTIDE SEQUENCE [LARGE SCALE GENOMIC DNA]</scope>
    <source>
        <strain evidence="3 4">URUG2</strain>
    </source>
</reference>
<keyword evidence="2" id="KW-0732">Signal</keyword>
<feature type="signal peptide" evidence="2">
    <location>
        <begin position="1"/>
        <end position="19"/>
    </location>
</feature>
<dbReference type="AlphaFoldDB" id="A0A2D3V8Q6"/>
<feature type="chain" id="PRO_5013682850" description="Ubiquitin-like domain-containing protein" evidence="2">
    <location>
        <begin position="20"/>
        <end position="254"/>
    </location>
</feature>
<evidence type="ECO:0008006" key="5">
    <source>
        <dbReference type="Google" id="ProtNLM"/>
    </source>
</evidence>
<evidence type="ECO:0000256" key="1">
    <source>
        <dbReference type="SAM" id="MobiDB-lite"/>
    </source>
</evidence>
<accession>A0A2D3V8Q6</accession>
<dbReference type="EMBL" id="FJUY01000004">
    <property type="protein sequence ID" value="CZT17879.1"/>
    <property type="molecule type" value="Genomic_DNA"/>
</dbReference>
<name>A0A2D3V8Q6_9PEZI</name>
<protein>
    <recommendedName>
        <fullName evidence="5">Ubiquitin-like domain-containing protein</fullName>
    </recommendedName>
</protein>